<evidence type="ECO:0000256" key="2">
    <source>
        <dbReference type="ARBA" id="ARBA00022801"/>
    </source>
</evidence>
<dbReference type="Gene3D" id="3.40.50.1820">
    <property type="entry name" value="alpha/beta hydrolase"/>
    <property type="match status" value="2"/>
</dbReference>
<gene>
    <name evidence="4" type="ORF">GCM10007157_25930</name>
</gene>
<dbReference type="RefSeq" id="WP_096921811.1">
    <property type="nucleotide sequence ID" value="NZ_BMXN01000016.1"/>
</dbReference>
<keyword evidence="1 3" id="KW-0732">Signal</keyword>
<dbReference type="InterPro" id="IPR050955">
    <property type="entry name" value="Plant_Biomass_Hydrol_Est"/>
</dbReference>
<dbReference type="Proteomes" id="UP000623776">
    <property type="component" value="Unassembled WGS sequence"/>
</dbReference>
<dbReference type="AlphaFoldDB" id="A0A8H9M0K8"/>
<comment type="caution">
    <text evidence="4">The sequence shown here is derived from an EMBL/GenBank/DDBJ whole genome shotgun (WGS) entry which is preliminary data.</text>
</comment>
<protein>
    <recommendedName>
        <fullName evidence="6">Poly(3-hydroxybutyrate) depolymerase</fullName>
    </recommendedName>
</protein>
<name>A0A8H9M0K8_9GAMM</name>
<accession>A0A8H9M0K8</accession>
<feature type="signal peptide" evidence="3">
    <location>
        <begin position="1"/>
        <end position="23"/>
    </location>
</feature>
<feature type="chain" id="PRO_5034120500" description="Poly(3-hydroxybutyrate) depolymerase" evidence="3">
    <location>
        <begin position="24"/>
        <end position="360"/>
    </location>
</feature>
<evidence type="ECO:0000313" key="5">
    <source>
        <dbReference type="Proteomes" id="UP000623776"/>
    </source>
</evidence>
<dbReference type="SUPFAM" id="SSF53474">
    <property type="entry name" value="alpha/beta-Hydrolases"/>
    <property type="match status" value="1"/>
</dbReference>
<keyword evidence="2" id="KW-0378">Hydrolase</keyword>
<evidence type="ECO:0008006" key="6">
    <source>
        <dbReference type="Google" id="ProtNLM"/>
    </source>
</evidence>
<keyword evidence="5" id="KW-1185">Reference proteome</keyword>
<evidence type="ECO:0000256" key="3">
    <source>
        <dbReference type="SAM" id="SignalP"/>
    </source>
</evidence>
<evidence type="ECO:0000256" key="1">
    <source>
        <dbReference type="ARBA" id="ARBA00022729"/>
    </source>
</evidence>
<sequence length="360" mass="38921">MPAATPYRLLGVLMLMGGSAAHAQAETPPTDLPALGAMPEAASVVGVSSGGYMATQLAVAWPERFSGVGVLGAGPWGCAQGALSLALNQCMMTRRGLPSLDTLEQRHERYMALEQVGSREALRQLRTYVWHGDADATVSPALGDVLAKQWQGWLAEPDEQLRYVQRENTGHGWPVAMPKDAPIDPQSLGDCHLGGGSHVLACGDNVAADMLDWLYPERPVQESEGELRRFDQSEFAVKGLADTGYVFVPEACDAGGCPVTVALHGCQMNDEAIGDTFARYSGLNRWAEEHGQIILYPQTESSMANPQACWDWWGFAESTWQINPLHDTREGTQAKALMAMVERLQEAPDAPAEESAQEAD</sequence>
<proteinExistence type="predicted"/>
<organism evidence="4 5">
    <name type="scientific">Vreelandella hamiltonii</name>
    <dbReference type="NCBI Taxonomy" id="502829"/>
    <lineage>
        <taxon>Bacteria</taxon>
        <taxon>Pseudomonadati</taxon>
        <taxon>Pseudomonadota</taxon>
        <taxon>Gammaproteobacteria</taxon>
        <taxon>Oceanospirillales</taxon>
        <taxon>Halomonadaceae</taxon>
        <taxon>Vreelandella</taxon>
    </lineage>
</organism>
<reference evidence="5" key="1">
    <citation type="journal article" date="2019" name="Int. J. Syst. Evol. Microbiol.">
        <title>The Global Catalogue of Microorganisms (GCM) 10K type strain sequencing project: providing services to taxonomists for standard genome sequencing and annotation.</title>
        <authorList>
            <consortium name="The Broad Institute Genomics Platform"/>
            <consortium name="The Broad Institute Genome Sequencing Center for Infectious Disease"/>
            <person name="Wu L."/>
            <person name="Ma J."/>
        </authorList>
    </citation>
    <scope>NUCLEOTIDE SEQUENCE [LARGE SCALE GENOMIC DNA]</scope>
    <source>
        <strain evidence="5">KCTC 22154</strain>
    </source>
</reference>
<dbReference type="InterPro" id="IPR029058">
    <property type="entry name" value="AB_hydrolase_fold"/>
</dbReference>
<dbReference type="PANTHER" id="PTHR43037">
    <property type="entry name" value="UNNAMED PRODUCT-RELATED"/>
    <property type="match status" value="1"/>
</dbReference>
<evidence type="ECO:0000313" key="4">
    <source>
        <dbReference type="EMBL" id="GGW32942.1"/>
    </source>
</evidence>
<dbReference type="PANTHER" id="PTHR43037:SF5">
    <property type="entry name" value="FERULOYL ESTERASE"/>
    <property type="match status" value="1"/>
</dbReference>
<dbReference type="GO" id="GO:0016787">
    <property type="term" value="F:hydrolase activity"/>
    <property type="evidence" value="ECO:0007669"/>
    <property type="project" value="UniProtKB-KW"/>
</dbReference>
<dbReference type="EMBL" id="BMXN01000016">
    <property type="protein sequence ID" value="GGW32942.1"/>
    <property type="molecule type" value="Genomic_DNA"/>
</dbReference>